<sequence>MTYGRSNPYPTGPLHEKKFNPVNQYEANNQNHLFREITFTTLGWLHSALLQCTFMWLWASGRLSYYDDFWSRPFFSIFILLFVSFWREFHFYWIHRFIHPWWSVQHGLRQGDIGAFLYRHVHSLHHRSRNPGPWSGLSMHPIEHFLYYSAAYIPLLFTCHPLHFLYIKFHLDITPIGAHDGYDDPAGASSFHYLHHGLFECNYGSPLIEFDRLFEKNYFDEQYQNEQYQNEQQHGENNHDEILEHFQID</sequence>
<dbReference type="GO" id="GO:0005506">
    <property type="term" value="F:iron ion binding"/>
    <property type="evidence" value="ECO:0007669"/>
    <property type="project" value="InterPro"/>
</dbReference>
<dbReference type="GO" id="GO:0008610">
    <property type="term" value="P:lipid biosynthetic process"/>
    <property type="evidence" value="ECO:0007669"/>
    <property type="project" value="InterPro"/>
</dbReference>
<gene>
    <name evidence="7" type="ORF">RFH988_LOCUS14291</name>
</gene>
<comment type="caution">
    <text evidence="7">The sequence shown here is derived from an EMBL/GenBank/DDBJ whole genome shotgun (WGS) entry which is preliminary data.</text>
</comment>
<feature type="transmembrane region" description="Helical" evidence="5">
    <location>
        <begin position="37"/>
        <end position="57"/>
    </location>
</feature>
<feature type="domain" description="Fatty acid hydroxylase" evidence="6">
    <location>
        <begin position="81"/>
        <end position="215"/>
    </location>
</feature>
<evidence type="ECO:0000256" key="2">
    <source>
        <dbReference type="ARBA" id="ARBA00022692"/>
    </source>
</evidence>
<dbReference type="Proteomes" id="UP000663882">
    <property type="component" value="Unassembled WGS sequence"/>
</dbReference>
<keyword evidence="4 5" id="KW-0472">Membrane</keyword>
<evidence type="ECO:0000313" key="7">
    <source>
        <dbReference type="EMBL" id="CAF1003277.1"/>
    </source>
</evidence>
<keyword evidence="2 5" id="KW-0812">Transmembrane</keyword>
<dbReference type="AlphaFoldDB" id="A0A814H0L9"/>
<organism evidence="7 8">
    <name type="scientific">Rotaria sordida</name>
    <dbReference type="NCBI Taxonomy" id="392033"/>
    <lineage>
        <taxon>Eukaryota</taxon>
        <taxon>Metazoa</taxon>
        <taxon>Spiralia</taxon>
        <taxon>Gnathifera</taxon>
        <taxon>Rotifera</taxon>
        <taxon>Eurotatoria</taxon>
        <taxon>Bdelloidea</taxon>
        <taxon>Philodinida</taxon>
        <taxon>Philodinidae</taxon>
        <taxon>Rotaria</taxon>
    </lineage>
</organism>
<protein>
    <recommendedName>
        <fullName evidence="6">Fatty acid hydroxylase domain-containing protein</fullName>
    </recommendedName>
</protein>
<dbReference type="GO" id="GO:0016020">
    <property type="term" value="C:membrane"/>
    <property type="evidence" value="ECO:0007669"/>
    <property type="project" value="UniProtKB-SubCell"/>
</dbReference>
<dbReference type="InterPro" id="IPR050307">
    <property type="entry name" value="Sterol_Desaturase_Related"/>
</dbReference>
<dbReference type="GO" id="GO:0016491">
    <property type="term" value="F:oxidoreductase activity"/>
    <property type="evidence" value="ECO:0007669"/>
    <property type="project" value="InterPro"/>
</dbReference>
<evidence type="ECO:0000256" key="5">
    <source>
        <dbReference type="SAM" id="Phobius"/>
    </source>
</evidence>
<feature type="transmembrane region" description="Helical" evidence="5">
    <location>
        <begin position="145"/>
        <end position="166"/>
    </location>
</feature>
<evidence type="ECO:0000256" key="3">
    <source>
        <dbReference type="ARBA" id="ARBA00022989"/>
    </source>
</evidence>
<evidence type="ECO:0000313" key="8">
    <source>
        <dbReference type="Proteomes" id="UP000663882"/>
    </source>
</evidence>
<dbReference type="OrthoDB" id="408954at2759"/>
<evidence type="ECO:0000256" key="1">
    <source>
        <dbReference type="ARBA" id="ARBA00004370"/>
    </source>
</evidence>
<proteinExistence type="predicted"/>
<reference evidence="7" key="1">
    <citation type="submission" date="2021-02" db="EMBL/GenBank/DDBJ databases">
        <authorList>
            <person name="Nowell W R."/>
        </authorList>
    </citation>
    <scope>NUCLEOTIDE SEQUENCE</scope>
</reference>
<dbReference type="PANTHER" id="PTHR11863">
    <property type="entry name" value="STEROL DESATURASE"/>
    <property type="match status" value="1"/>
</dbReference>
<evidence type="ECO:0000259" key="6">
    <source>
        <dbReference type="Pfam" id="PF04116"/>
    </source>
</evidence>
<dbReference type="EMBL" id="CAJNOO010000657">
    <property type="protein sequence ID" value="CAF1003277.1"/>
    <property type="molecule type" value="Genomic_DNA"/>
</dbReference>
<evidence type="ECO:0000256" key="4">
    <source>
        <dbReference type="ARBA" id="ARBA00023136"/>
    </source>
</evidence>
<accession>A0A814H0L9</accession>
<dbReference type="InterPro" id="IPR006694">
    <property type="entry name" value="Fatty_acid_hydroxylase"/>
</dbReference>
<keyword evidence="3 5" id="KW-1133">Transmembrane helix</keyword>
<name>A0A814H0L9_9BILA</name>
<feature type="transmembrane region" description="Helical" evidence="5">
    <location>
        <begin position="69"/>
        <end position="86"/>
    </location>
</feature>
<comment type="subcellular location">
    <subcellularLocation>
        <location evidence="1">Membrane</location>
    </subcellularLocation>
</comment>
<dbReference type="Pfam" id="PF04116">
    <property type="entry name" value="FA_hydroxylase"/>
    <property type="match status" value="1"/>
</dbReference>